<dbReference type="Proteomes" id="UP001482620">
    <property type="component" value="Unassembled WGS sequence"/>
</dbReference>
<evidence type="ECO:0000313" key="1">
    <source>
        <dbReference type="EMBL" id="MEQ2240694.1"/>
    </source>
</evidence>
<gene>
    <name evidence="1" type="ORF">ILYODFUR_017816</name>
</gene>
<comment type="caution">
    <text evidence="1">The sequence shown here is derived from an EMBL/GenBank/DDBJ whole genome shotgun (WGS) entry which is preliminary data.</text>
</comment>
<accession>A0ABV0U660</accession>
<protein>
    <submittedName>
        <fullName evidence="1">Uncharacterized protein</fullName>
    </submittedName>
</protein>
<organism evidence="1 2">
    <name type="scientific">Ilyodon furcidens</name>
    <name type="common">goldbreast splitfin</name>
    <dbReference type="NCBI Taxonomy" id="33524"/>
    <lineage>
        <taxon>Eukaryota</taxon>
        <taxon>Metazoa</taxon>
        <taxon>Chordata</taxon>
        <taxon>Craniata</taxon>
        <taxon>Vertebrata</taxon>
        <taxon>Euteleostomi</taxon>
        <taxon>Actinopterygii</taxon>
        <taxon>Neopterygii</taxon>
        <taxon>Teleostei</taxon>
        <taxon>Neoteleostei</taxon>
        <taxon>Acanthomorphata</taxon>
        <taxon>Ovalentaria</taxon>
        <taxon>Atherinomorphae</taxon>
        <taxon>Cyprinodontiformes</taxon>
        <taxon>Goodeidae</taxon>
        <taxon>Ilyodon</taxon>
    </lineage>
</organism>
<dbReference type="EMBL" id="JAHRIQ010059626">
    <property type="protein sequence ID" value="MEQ2240694.1"/>
    <property type="molecule type" value="Genomic_DNA"/>
</dbReference>
<evidence type="ECO:0000313" key="2">
    <source>
        <dbReference type="Proteomes" id="UP001482620"/>
    </source>
</evidence>
<sequence length="151" mass="16977">MPFRDLAFSDLKFYPDHLKFYLKQTKTKGPCFISIARLDSPFCSFQAIFTFALKRHKISSPSTPLPHCRGVSSIASWSFKFLGQTLFSAIFPLVSSQVTHSELGQPLQQLPKEFPQLPYKNSAAGRLQHSLHMSAQTSILCSLLIDLSALR</sequence>
<keyword evidence="2" id="KW-1185">Reference proteome</keyword>
<proteinExistence type="predicted"/>
<name>A0ABV0U660_9TELE</name>
<reference evidence="1 2" key="1">
    <citation type="submission" date="2021-06" db="EMBL/GenBank/DDBJ databases">
        <authorList>
            <person name="Palmer J.M."/>
        </authorList>
    </citation>
    <scope>NUCLEOTIDE SEQUENCE [LARGE SCALE GENOMIC DNA]</scope>
    <source>
        <strain evidence="2">if_2019</strain>
        <tissue evidence="1">Muscle</tissue>
    </source>
</reference>